<dbReference type="GO" id="GO:0000712">
    <property type="term" value="P:resolution of meiotic recombination intermediates"/>
    <property type="evidence" value="ECO:0000318"/>
    <property type="project" value="GO_Central"/>
</dbReference>
<protein>
    <submittedName>
        <fullName evidence="3">Protein SHORTAGE IN CHIASMATA 1</fullName>
    </submittedName>
</protein>
<reference evidence="3" key="2">
    <citation type="submission" date="2025-08" db="UniProtKB">
        <authorList>
            <consortium name="RefSeq"/>
        </authorList>
    </citation>
    <scope>IDENTIFICATION</scope>
    <source>
        <tissue evidence="3">Leaf</tissue>
    </source>
</reference>
<feature type="compositionally biased region" description="Low complexity" evidence="1">
    <location>
        <begin position="1009"/>
        <end position="1023"/>
    </location>
</feature>
<feature type="compositionally biased region" description="Basic residues" evidence="1">
    <location>
        <begin position="10"/>
        <end position="21"/>
    </location>
</feature>
<sequence length="1446" mass="162625">MPAQQEANLKVRKKERKKNKKNCAPSPHFSLFLNPENQFKILLTISSITINKQFLSTPLLHHLSPCSHQQSAEMRTRFLTTDYFAPDQTLDFLRFPLSPLPPPPKPLSISDLLRCCAGSADNSVSYELPSLPIGDALSKFYSDVLPHTIDVCYDDFSSNSGSSYGDVQIPKKESDSCYEEMEAHRCVASNSESLRQFAKDAIGDTNDTKAAIIQFETPELFQYVDNVCMSEKEEIQLLSEVQDCDDDLEFLNLVNRDPFDFDVKDHVESVETICLEYDMVPKLQTPDEVDLLPNTNHHLGTTLPLLEVEEIGPADFPCFCPESLFATIEEQHSVCSVDLERSCQDLLVSVEIDILEHISDSHSSKLPLELCYTSPSMTSDIDLIQVIEIPYTEKNTDAGASSFVDTFLFEEFKMLDSDSFDIFETHAIFQTTEETELCNMFPEDLPLRSFEELIVSRELAIIDGTFTSLSVPDLVDDEKIWSLHFIFDKILTELEPVPLSTSDEIYLDWHLLGRGECNSYVNAAIEKVFDDIDCYTMDPNLKSDDGNMLVLEFLFSDGPSDGLHMMENKVMMPSGVSCTEKHLFNEVVSREFLDEDCQIIENIGNLTNADFEKFSSGKLYNVDCEIVENAGVCNVDLHKLDSVAGSMPQFNDLDFFLNPRNAMGGMRTGNKVKPLDAKSILSDRGLQKKETAPSSNNQMQQFNVCEGVIGTSNDRDTIKLDALLNCGPIKEKCNKVFTEASGGTNSSGFPIPVCHTAQESEPVLPCGITFQDMPIIINTQDFEKEMIISRRSTYQKILTMEKRGVQVVERDLILPVDIVLNSTVCLGWYNCKNIGKKATAQDEGASSVPLCIENIATNILTSLSFAFTTCVLIFEGDCNFIGPVMESADELYAAAASLGIYLQIFYSSSIELTDEIILTYIRHSRDIYKGSLSRLPESETLAESFLTKLPPINPLSAHAIISSGCTLLEFLELTVESRALLLRKNHVPDESVNLLSALCKYGEREESGLTDCSSSLSSPPDSGRFVSKSNSDDRKRKFNATSGDAMYDFRCYEPSKKYDDAESSDQGMMLRPSDSKAPKSPRICLQKKLPDFLLDSELFREGEVPYTAINMDPSKAWPETNINCEPKLPRMDDGFARSSLHVNDRFPCQQKSGKTIKNNREESSRDLLQDLQEDFVGEVVDFYDKSIFDGDFQIDEEVVKCSPIVSDNVKDRAPTYNRTARRLSFDNSSDWNIPMADGMDARCMLEENRQLRADNSFNDVEYTWSNNIYKAPEQQEPTVRNIPEKSMQNFSGQFLKGKNVPPYGESPLSKAVHSGKLAQGSPWTIEFLNRIKEKRRLNQQCQPYASVPRTSYHGNITKATKRRSPSILEYYKYQSDSTSRKVAEQKMQKQHAQLRNERSQGFRPICTPIDKRARRSLSFTTTGTGSQTKLVWGDNISCSQGNMFSS</sequence>
<gene>
    <name evidence="3" type="primary">LOC110782499</name>
</gene>
<dbReference type="PANTHER" id="PTHR35764:SF1">
    <property type="entry name" value="PROTEIN SHORTAGE IN CHIASMATA 1"/>
    <property type="match status" value="1"/>
</dbReference>
<dbReference type="PANTHER" id="PTHR35764">
    <property type="entry name" value="PROTEIN SHORTAGE IN CHIASMATA 1"/>
    <property type="match status" value="1"/>
</dbReference>
<feature type="region of interest" description="Disordered" evidence="1">
    <location>
        <begin position="1008"/>
        <end position="1037"/>
    </location>
</feature>
<evidence type="ECO:0000313" key="2">
    <source>
        <dbReference type="Proteomes" id="UP000813463"/>
    </source>
</evidence>
<dbReference type="InterPro" id="IPR038824">
    <property type="entry name" value="SHOC1-like"/>
</dbReference>
<feature type="region of interest" description="Disordered" evidence="1">
    <location>
        <begin position="1057"/>
        <end position="1081"/>
    </location>
</feature>
<evidence type="ECO:0000256" key="1">
    <source>
        <dbReference type="SAM" id="MobiDB-lite"/>
    </source>
</evidence>
<dbReference type="KEGG" id="soe:110782499"/>
<name>A0A9R0I495_SPIOL</name>
<accession>A0A9R0I495</accession>
<evidence type="ECO:0000313" key="3">
    <source>
        <dbReference type="RefSeq" id="XP_021842371.2"/>
    </source>
</evidence>
<dbReference type="RefSeq" id="XP_021842371.2">
    <property type="nucleotide sequence ID" value="XM_021986679.2"/>
</dbReference>
<keyword evidence="2" id="KW-1185">Reference proteome</keyword>
<proteinExistence type="predicted"/>
<dbReference type="GeneID" id="110782499"/>
<organism evidence="2 3">
    <name type="scientific">Spinacia oleracea</name>
    <name type="common">Spinach</name>
    <dbReference type="NCBI Taxonomy" id="3562"/>
    <lineage>
        <taxon>Eukaryota</taxon>
        <taxon>Viridiplantae</taxon>
        <taxon>Streptophyta</taxon>
        <taxon>Embryophyta</taxon>
        <taxon>Tracheophyta</taxon>
        <taxon>Spermatophyta</taxon>
        <taxon>Magnoliopsida</taxon>
        <taxon>eudicotyledons</taxon>
        <taxon>Gunneridae</taxon>
        <taxon>Pentapetalae</taxon>
        <taxon>Caryophyllales</taxon>
        <taxon>Chenopodiaceae</taxon>
        <taxon>Chenopodioideae</taxon>
        <taxon>Anserineae</taxon>
        <taxon>Spinacia</taxon>
    </lineage>
</organism>
<reference evidence="2" key="1">
    <citation type="journal article" date="2021" name="Nat. Commun.">
        <title>Genomic analyses provide insights into spinach domestication and the genetic basis of agronomic traits.</title>
        <authorList>
            <person name="Cai X."/>
            <person name="Sun X."/>
            <person name="Xu C."/>
            <person name="Sun H."/>
            <person name="Wang X."/>
            <person name="Ge C."/>
            <person name="Zhang Z."/>
            <person name="Wang Q."/>
            <person name="Fei Z."/>
            <person name="Jiao C."/>
            <person name="Wang Q."/>
        </authorList>
    </citation>
    <scope>NUCLEOTIDE SEQUENCE [LARGE SCALE GENOMIC DNA]</scope>
    <source>
        <strain evidence="2">cv. Varoflay</strain>
    </source>
</reference>
<feature type="region of interest" description="Disordered" evidence="1">
    <location>
        <begin position="1"/>
        <end position="23"/>
    </location>
</feature>
<dbReference type="Proteomes" id="UP000813463">
    <property type="component" value="Chromosome 3"/>
</dbReference>